<dbReference type="SUPFAM" id="SSF46785">
    <property type="entry name" value="Winged helix' DNA-binding domain"/>
    <property type="match status" value="1"/>
</dbReference>
<proteinExistence type="predicted"/>
<dbReference type="InterPro" id="IPR036390">
    <property type="entry name" value="WH_DNA-bd_sf"/>
</dbReference>
<dbReference type="RefSeq" id="WP_182530901.1">
    <property type="nucleotide sequence ID" value="NZ_JACGXL010000002.1"/>
</dbReference>
<dbReference type="InterPro" id="IPR023187">
    <property type="entry name" value="Tscrpt_reg_MarR-type_CS"/>
</dbReference>
<comment type="caution">
    <text evidence="5">The sequence shown here is derived from an EMBL/GenBank/DDBJ whole genome shotgun (WGS) entry which is preliminary data.</text>
</comment>
<dbReference type="InterPro" id="IPR039422">
    <property type="entry name" value="MarR/SlyA-like"/>
</dbReference>
<reference evidence="5 6" key="1">
    <citation type="submission" date="2020-07" db="EMBL/GenBank/DDBJ databases">
        <title>Genomic Encyclopedia of Type Strains, Phase IV (KMG-V): Genome sequencing to study the core and pangenomes of soil and plant-associated prokaryotes.</title>
        <authorList>
            <person name="Whitman W."/>
        </authorList>
    </citation>
    <scope>NUCLEOTIDE SEQUENCE [LARGE SCALE GENOMIC DNA]</scope>
    <source>
        <strain evidence="5 6">RH2WT43</strain>
    </source>
</reference>
<dbReference type="PANTHER" id="PTHR33164">
    <property type="entry name" value="TRANSCRIPTIONAL REGULATOR, MARR FAMILY"/>
    <property type="match status" value="1"/>
</dbReference>
<evidence type="ECO:0000313" key="6">
    <source>
        <dbReference type="Proteomes" id="UP000550401"/>
    </source>
</evidence>
<gene>
    <name evidence="5" type="ORF">FHW12_002086</name>
</gene>
<evidence type="ECO:0000256" key="1">
    <source>
        <dbReference type="ARBA" id="ARBA00023015"/>
    </source>
</evidence>
<dbReference type="Proteomes" id="UP000550401">
    <property type="component" value="Unassembled WGS sequence"/>
</dbReference>
<keyword evidence="6" id="KW-1185">Reference proteome</keyword>
<dbReference type="AlphaFoldDB" id="A0A839F1F1"/>
<organism evidence="5 6">
    <name type="scientific">Dokdonella fugitiva</name>
    <dbReference type="NCBI Taxonomy" id="328517"/>
    <lineage>
        <taxon>Bacteria</taxon>
        <taxon>Pseudomonadati</taxon>
        <taxon>Pseudomonadota</taxon>
        <taxon>Gammaproteobacteria</taxon>
        <taxon>Lysobacterales</taxon>
        <taxon>Rhodanobacteraceae</taxon>
        <taxon>Dokdonella</taxon>
    </lineage>
</organism>
<evidence type="ECO:0000259" key="4">
    <source>
        <dbReference type="PROSITE" id="PS50995"/>
    </source>
</evidence>
<dbReference type="InterPro" id="IPR036388">
    <property type="entry name" value="WH-like_DNA-bd_sf"/>
</dbReference>
<dbReference type="EMBL" id="JACGXL010000002">
    <property type="protein sequence ID" value="MBA8887872.1"/>
    <property type="molecule type" value="Genomic_DNA"/>
</dbReference>
<dbReference type="PROSITE" id="PS50995">
    <property type="entry name" value="HTH_MARR_2"/>
    <property type="match status" value="1"/>
</dbReference>
<dbReference type="PROSITE" id="PS01117">
    <property type="entry name" value="HTH_MARR_1"/>
    <property type="match status" value="1"/>
</dbReference>
<dbReference type="Pfam" id="PF12802">
    <property type="entry name" value="MarR_2"/>
    <property type="match status" value="1"/>
</dbReference>
<accession>A0A839F1F1</accession>
<evidence type="ECO:0000256" key="3">
    <source>
        <dbReference type="ARBA" id="ARBA00023163"/>
    </source>
</evidence>
<keyword evidence="2 5" id="KW-0238">DNA-binding</keyword>
<protein>
    <submittedName>
        <fullName evidence="5">DNA-binding MarR family transcriptional regulator</fullName>
    </submittedName>
</protein>
<name>A0A839F1F1_9GAMM</name>
<dbReference type="GO" id="GO:0006950">
    <property type="term" value="P:response to stress"/>
    <property type="evidence" value="ECO:0007669"/>
    <property type="project" value="TreeGrafter"/>
</dbReference>
<evidence type="ECO:0000313" key="5">
    <source>
        <dbReference type="EMBL" id="MBA8887872.1"/>
    </source>
</evidence>
<dbReference type="GO" id="GO:0003677">
    <property type="term" value="F:DNA binding"/>
    <property type="evidence" value="ECO:0007669"/>
    <property type="project" value="UniProtKB-KW"/>
</dbReference>
<keyword evidence="1" id="KW-0805">Transcription regulation</keyword>
<evidence type="ECO:0000256" key="2">
    <source>
        <dbReference type="ARBA" id="ARBA00023125"/>
    </source>
</evidence>
<dbReference type="PANTHER" id="PTHR33164:SF43">
    <property type="entry name" value="HTH-TYPE TRANSCRIPTIONAL REPRESSOR YETL"/>
    <property type="match status" value="1"/>
</dbReference>
<feature type="domain" description="HTH marR-type" evidence="4">
    <location>
        <begin position="19"/>
        <end position="154"/>
    </location>
</feature>
<dbReference type="Gene3D" id="1.10.10.10">
    <property type="entry name" value="Winged helix-like DNA-binding domain superfamily/Winged helix DNA-binding domain"/>
    <property type="match status" value="1"/>
</dbReference>
<sequence length="171" mass="18235">MPRTRKHTIAEPVNSAVPSEDVMALLAKFRIILQSTRQHYQAIQDSVGIGGAQLQALAIVAAQPNVGISALARAMLIRQPTASNLVEQLVTLGLLQKKKSGVDQRASELTITPKARRLLARAPGPIVGILADALASLSPSARTMLGRSLDAVLQAMKSRDDSARFRPLADS</sequence>
<dbReference type="GO" id="GO:0003700">
    <property type="term" value="F:DNA-binding transcription factor activity"/>
    <property type="evidence" value="ECO:0007669"/>
    <property type="project" value="InterPro"/>
</dbReference>
<keyword evidence="3" id="KW-0804">Transcription</keyword>
<dbReference type="SMART" id="SM00347">
    <property type="entry name" value="HTH_MARR"/>
    <property type="match status" value="1"/>
</dbReference>
<dbReference type="InterPro" id="IPR000835">
    <property type="entry name" value="HTH_MarR-typ"/>
</dbReference>